<dbReference type="GO" id="GO:0005524">
    <property type="term" value="F:ATP binding"/>
    <property type="evidence" value="ECO:0007669"/>
    <property type="project" value="InterPro"/>
</dbReference>
<gene>
    <name evidence="3" type="ORF">B9Z19DRAFT_1134128</name>
</gene>
<comment type="caution">
    <text evidence="3">The sequence shown here is derived from an EMBL/GenBank/DDBJ whole genome shotgun (WGS) entry which is preliminary data.</text>
</comment>
<organism evidence="3 4">
    <name type="scientific">Tuber borchii</name>
    <name type="common">White truffle</name>
    <dbReference type="NCBI Taxonomy" id="42251"/>
    <lineage>
        <taxon>Eukaryota</taxon>
        <taxon>Fungi</taxon>
        <taxon>Dikarya</taxon>
        <taxon>Ascomycota</taxon>
        <taxon>Pezizomycotina</taxon>
        <taxon>Pezizomycetes</taxon>
        <taxon>Pezizales</taxon>
        <taxon>Tuberaceae</taxon>
        <taxon>Tuber</taxon>
    </lineage>
</organism>
<feature type="domain" description="Protein kinase" evidence="2">
    <location>
        <begin position="134"/>
        <end position="400"/>
    </location>
</feature>
<protein>
    <submittedName>
        <fullName evidence="3">Kinase-like domain-containing protein</fullName>
    </submittedName>
</protein>
<reference evidence="3 4" key="1">
    <citation type="submission" date="2017-04" db="EMBL/GenBank/DDBJ databases">
        <title>Draft genome sequence of Tuber borchii Vittad., a whitish edible truffle.</title>
        <authorList>
            <consortium name="DOE Joint Genome Institute"/>
            <person name="Murat C."/>
            <person name="Kuo A."/>
            <person name="Barry K.W."/>
            <person name="Clum A."/>
            <person name="Dockter R.B."/>
            <person name="Fauchery L."/>
            <person name="Iotti M."/>
            <person name="Kohler A."/>
            <person name="Labutti K."/>
            <person name="Lindquist E.A."/>
            <person name="Lipzen A."/>
            <person name="Ohm R.A."/>
            <person name="Wang M."/>
            <person name="Grigoriev I.V."/>
            <person name="Zambonelli A."/>
            <person name="Martin F.M."/>
        </authorList>
    </citation>
    <scope>NUCLEOTIDE SEQUENCE [LARGE SCALE GENOMIC DNA]</scope>
    <source>
        <strain evidence="3 4">Tbo3840</strain>
    </source>
</reference>
<keyword evidence="3" id="KW-0418">Kinase</keyword>
<dbReference type="OrthoDB" id="10252171at2759"/>
<dbReference type="PROSITE" id="PS50011">
    <property type="entry name" value="PROTEIN_KINASE_DOM"/>
    <property type="match status" value="1"/>
</dbReference>
<evidence type="ECO:0000313" key="3">
    <source>
        <dbReference type="EMBL" id="PUU73943.1"/>
    </source>
</evidence>
<dbReference type="AlphaFoldDB" id="A0A2T6ZEM5"/>
<dbReference type="EMBL" id="NESQ01000332">
    <property type="protein sequence ID" value="PUU73943.1"/>
    <property type="molecule type" value="Genomic_DNA"/>
</dbReference>
<keyword evidence="4" id="KW-1185">Reference proteome</keyword>
<dbReference type="GO" id="GO:0007165">
    <property type="term" value="P:signal transduction"/>
    <property type="evidence" value="ECO:0007669"/>
    <property type="project" value="TreeGrafter"/>
</dbReference>
<sequence length="481" mass="53781">MSNLMNGYAGNGGSPNTKQSQPARRRARTGLVVPSRTQSENATQKKPARRRVRTVPVTPSPIQSENTTQNRPARRRVRTKPVAPDPIQSGNLDAGDSPFFPGETIFGEPRDGTTSPASEETDVYGAPVREPPAWKLNYKIGSGAYGTVYLEKVQTREMGFPELWAVKSIPKAVPNFPAKRYQEEVRNLQELSKYEWFVKFNSSYEDDHFVYIAMEYIPIGDMWKTFEQNYRWNESDTKVVIEQLLHGLVVMHKAGITHRDLKPENIFLCLPEDRTQTLRVKIGDFGTSKRIPLSNASTYLKTSAGTQGYMAPEVEDTSNPKTNRVDIWSLGCILYRMMAGSSLFNTRHEVWRYADSGSSPPQVIRNRGISVACEDFLRDVLQPSPEDRPSAEDCLTKPWITNKASGSEYSIGSDLYNRLVRIKRSAPDIDTFSDMAAHRAADNTPASSFTIAATSVTDSTASRLRSAKTFHTGSSRTLGSY</sequence>
<evidence type="ECO:0000259" key="2">
    <source>
        <dbReference type="PROSITE" id="PS50011"/>
    </source>
</evidence>
<keyword evidence="3" id="KW-0808">Transferase</keyword>
<dbReference type="InterPro" id="IPR052751">
    <property type="entry name" value="Plant_MAPKKK"/>
</dbReference>
<proteinExistence type="predicted"/>
<dbReference type="STRING" id="42251.A0A2T6ZEM5"/>
<evidence type="ECO:0000313" key="4">
    <source>
        <dbReference type="Proteomes" id="UP000244722"/>
    </source>
</evidence>
<dbReference type="InterPro" id="IPR000719">
    <property type="entry name" value="Prot_kinase_dom"/>
</dbReference>
<dbReference type="PROSITE" id="PS00108">
    <property type="entry name" value="PROTEIN_KINASE_ST"/>
    <property type="match status" value="1"/>
</dbReference>
<dbReference type="Gene3D" id="1.10.510.10">
    <property type="entry name" value="Transferase(Phosphotransferase) domain 1"/>
    <property type="match status" value="1"/>
</dbReference>
<dbReference type="Proteomes" id="UP000244722">
    <property type="component" value="Unassembled WGS sequence"/>
</dbReference>
<dbReference type="PANTHER" id="PTHR48011:SF4">
    <property type="entry name" value="MITOGEN-ACTIVATED PROTEIN KINASE KINASE KINASE 19"/>
    <property type="match status" value="1"/>
</dbReference>
<name>A0A2T6ZEM5_TUBBO</name>
<feature type="region of interest" description="Disordered" evidence="1">
    <location>
        <begin position="1"/>
        <end position="98"/>
    </location>
</feature>
<dbReference type="InterPro" id="IPR008271">
    <property type="entry name" value="Ser/Thr_kinase_AS"/>
</dbReference>
<dbReference type="Pfam" id="PF00069">
    <property type="entry name" value="Pkinase"/>
    <property type="match status" value="1"/>
</dbReference>
<dbReference type="PANTHER" id="PTHR48011">
    <property type="entry name" value="CCR4-NOT TRANSCRIPTIONAL COMPLEX SUBUNIT CAF120-RELATED"/>
    <property type="match status" value="1"/>
</dbReference>
<dbReference type="InterPro" id="IPR011009">
    <property type="entry name" value="Kinase-like_dom_sf"/>
</dbReference>
<accession>A0A2T6ZEM5</accession>
<dbReference type="GO" id="GO:0004672">
    <property type="term" value="F:protein kinase activity"/>
    <property type="evidence" value="ECO:0007669"/>
    <property type="project" value="InterPro"/>
</dbReference>
<evidence type="ECO:0000256" key="1">
    <source>
        <dbReference type="SAM" id="MobiDB-lite"/>
    </source>
</evidence>
<dbReference type="SUPFAM" id="SSF56112">
    <property type="entry name" value="Protein kinase-like (PK-like)"/>
    <property type="match status" value="1"/>
</dbReference>
<feature type="compositionally biased region" description="Polar residues" evidence="1">
    <location>
        <begin position="35"/>
        <end position="44"/>
    </location>
</feature>
<dbReference type="SMART" id="SM00220">
    <property type="entry name" value="S_TKc"/>
    <property type="match status" value="1"/>
</dbReference>
<feature type="compositionally biased region" description="Polar residues" evidence="1">
    <location>
        <begin position="60"/>
        <end position="71"/>
    </location>
</feature>